<gene>
    <name evidence="2" type="ORF">BofuT4_P148330.1</name>
</gene>
<evidence type="ECO:0000256" key="1">
    <source>
        <dbReference type="SAM" id="Phobius"/>
    </source>
</evidence>
<feature type="transmembrane region" description="Helical" evidence="1">
    <location>
        <begin position="6"/>
        <end position="29"/>
    </location>
</feature>
<reference evidence="3" key="1">
    <citation type="journal article" date="2011" name="PLoS Genet.">
        <title>Genomic analysis of the necrotrophic fungal pathogens Sclerotinia sclerotiorum and Botrytis cinerea.</title>
        <authorList>
            <person name="Amselem J."/>
            <person name="Cuomo C.A."/>
            <person name="van Kan J.A."/>
            <person name="Viaud M."/>
            <person name="Benito E.P."/>
            <person name="Couloux A."/>
            <person name="Coutinho P.M."/>
            <person name="de Vries R.P."/>
            <person name="Dyer P.S."/>
            <person name="Fillinger S."/>
            <person name="Fournier E."/>
            <person name="Gout L."/>
            <person name="Hahn M."/>
            <person name="Kohn L."/>
            <person name="Lapalu N."/>
            <person name="Plummer K.M."/>
            <person name="Pradier J.M."/>
            <person name="Quevillon E."/>
            <person name="Sharon A."/>
            <person name="Simon A."/>
            <person name="ten Have A."/>
            <person name="Tudzynski B."/>
            <person name="Tudzynski P."/>
            <person name="Wincker P."/>
            <person name="Andrew M."/>
            <person name="Anthouard V."/>
            <person name="Beever R.E."/>
            <person name="Beffa R."/>
            <person name="Benoit I."/>
            <person name="Bouzid O."/>
            <person name="Brault B."/>
            <person name="Chen Z."/>
            <person name="Choquer M."/>
            <person name="Collemare J."/>
            <person name="Cotton P."/>
            <person name="Danchin E.G."/>
            <person name="Da Silva C."/>
            <person name="Gautier A."/>
            <person name="Giraud C."/>
            <person name="Giraud T."/>
            <person name="Gonzalez C."/>
            <person name="Grossetete S."/>
            <person name="Guldener U."/>
            <person name="Henrissat B."/>
            <person name="Howlett B.J."/>
            <person name="Kodira C."/>
            <person name="Kretschmer M."/>
            <person name="Lappartient A."/>
            <person name="Leroch M."/>
            <person name="Levis C."/>
            <person name="Mauceli E."/>
            <person name="Neuveglise C."/>
            <person name="Oeser B."/>
            <person name="Pearson M."/>
            <person name="Poulain J."/>
            <person name="Poussereau N."/>
            <person name="Quesneville H."/>
            <person name="Rascle C."/>
            <person name="Schumacher J."/>
            <person name="Segurens B."/>
            <person name="Sexton A."/>
            <person name="Silva E."/>
            <person name="Sirven C."/>
            <person name="Soanes D.M."/>
            <person name="Talbot N.J."/>
            <person name="Templeton M."/>
            <person name="Yandava C."/>
            <person name="Yarden O."/>
            <person name="Zeng Q."/>
            <person name="Rollins J.A."/>
            <person name="Lebrun M.H."/>
            <person name="Dickman M."/>
        </authorList>
    </citation>
    <scope>NUCLEOTIDE SEQUENCE [LARGE SCALE GENOMIC DNA]</scope>
    <source>
        <strain evidence="3">T4</strain>
    </source>
</reference>
<dbReference type="AlphaFoldDB" id="G2YWY5"/>
<dbReference type="InParanoid" id="G2YWY5"/>
<keyword evidence="1" id="KW-0812">Transmembrane</keyword>
<dbReference type="EMBL" id="FQ790359">
    <property type="protein sequence ID" value="CCD56223.1"/>
    <property type="molecule type" value="Genomic_DNA"/>
</dbReference>
<keyword evidence="1" id="KW-1133">Transmembrane helix</keyword>
<dbReference type="Proteomes" id="UP000008177">
    <property type="component" value="Unplaced contigs"/>
</dbReference>
<protein>
    <submittedName>
        <fullName evidence="2">Uncharacterized protein</fullName>
    </submittedName>
</protein>
<accession>G2YWY5</accession>
<keyword evidence="1" id="KW-0472">Membrane</keyword>
<dbReference type="HOGENOM" id="CLU_1722091_0_0_1"/>
<evidence type="ECO:0000313" key="2">
    <source>
        <dbReference type="EMBL" id="CCD56223.1"/>
    </source>
</evidence>
<evidence type="ECO:0000313" key="3">
    <source>
        <dbReference type="Proteomes" id="UP000008177"/>
    </source>
</evidence>
<proteinExistence type="predicted"/>
<name>G2YWY5_BOTF4</name>
<sequence>MYADNVGGAGIVICSTYLAQIGMELYLMIKCKQQRSFRVKTLPRQLIGYLEIRLVKCNKMVSVAARCTRTGNGELAVFGGKHTACEEEEEMPLSFRRSVCTYVFEKEQYCVERELMLLSAVGGAPRPTITANRSLLCARRRFLKEGRLLPAA</sequence>
<organism evidence="2 3">
    <name type="scientific">Botryotinia fuckeliana (strain T4)</name>
    <name type="common">Noble rot fungus</name>
    <name type="synonym">Botrytis cinerea</name>
    <dbReference type="NCBI Taxonomy" id="999810"/>
    <lineage>
        <taxon>Eukaryota</taxon>
        <taxon>Fungi</taxon>
        <taxon>Dikarya</taxon>
        <taxon>Ascomycota</taxon>
        <taxon>Pezizomycotina</taxon>
        <taxon>Leotiomycetes</taxon>
        <taxon>Helotiales</taxon>
        <taxon>Sclerotiniaceae</taxon>
        <taxon>Botrytis</taxon>
    </lineage>
</organism>